<evidence type="ECO:0000256" key="11">
    <source>
        <dbReference type="RuleBase" id="RU361198"/>
    </source>
</evidence>
<evidence type="ECO:0000259" key="13">
    <source>
        <dbReference type="Pfam" id="PF07477"/>
    </source>
</evidence>
<dbReference type="PANTHER" id="PTHR39207:SF1">
    <property type="entry name" value="ALPHA-GLUCURONIDASE A"/>
    <property type="match status" value="1"/>
</dbReference>
<feature type="active site" description="Proton acceptor" evidence="10">
    <location>
        <position position="418"/>
    </location>
</feature>
<keyword evidence="6 9" id="KW-0326">Glycosidase</keyword>
<feature type="domain" description="Glycosyl hydrolase family 67 catalytic" evidence="14">
    <location>
        <begin position="152"/>
        <end position="478"/>
    </location>
</feature>
<proteinExistence type="inferred from homology"/>
<dbReference type="EMBL" id="ML119062">
    <property type="protein sequence ID" value="ROT35048.1"/>
    <property type="molecule type" value="Genomic_DNA"/>
</dbReference>
<dbReference type="InterPro" id="IPR005154">
    <property type="entry name" value="Glyco_hydro_67_aGlcAse_N"/>
</dbReference>
<dbReference type="CDD" id="cd02795">
    <property type="entry name" value="CBM6-CBM35-CBM36_like"/>
    <property type="match status" value="1"/>
</dbReference>
<evidence type="ECO:0000256" key="2">
    <source>
        <dbReference type="ARBA" id="ARBA00012271"/>
    </source>
</evidence>
<feature type="active site" description="Proton donor" evidence="10">
    <location>
        <position position="311"/>
    </location>
</feature>
<keyword evidence="4 9" id="KW-0378">Hydrolase</keyword>
<feature type="active site" description="Proton acceptor" evidence="10">
    <location>
        <position position="390"/>
    </location>
</feature>
<dbReference type="OrthoDB" id="6501611at2759"/>
<evidence type="ECO:0000313" key="16">
    <source>
        <dbReference type="Proteomes" id="UP000272025"/>
    </source>
</evidence>
<evidence type="ECO:0000256" key="1">
    <source>
        <dbReference type="ARBA" id="ARBA00008833"/>
    </source>
</evidence>
<evidence type="ECO:0000259" key="12">
    <source>
        <dbReference type="Pfam" id="PF03648"/>
    </source>
</evidence>
<name>A0A3N2PKI7_SODAK</name>
<sequence length="850" mass="95202">MRHLLWLATALVSTVVAEDGLAGWLRYAPLPEKIAKCHAKSIPSQVKVLGATDGLPLASAVNELKLGLRGIMGKEVDVHSEGCLGDETPTILLSTLENYVSACGELDADEPPSLEEDGFYFNTKDGNVVILGSNERATLYGTFEYLSRLAQANFEAVEYVDNPEANIRWGNHWDNMDYTSSTHGSVERGYAGVSIFFQDNKIRSDLSRVAQYARLLASIRLNAIVINNVNANPITLTDENLEGVGRIADLFRPYGVQVALSLNFASPVELGDLDTFDPLDEDVVRWWDDMIDTIYGVVPDLAGFLNKANSEGQPGPLTYNRTLAEGANMMARPTARHGGIFMFRAFVYDHHLDHRDWYNDRANAAVEFFQHHDGEFEENVVVQIKYGPIDFQVREPPSTLFAHLRDTPMAIELQVTQEYLGQQNHLFYLNPLWREILDFDLRVDGEASYVRDAVSGKRFGHKLGGYAAVINVGMDRNWLGSHLAMSNLYGYGRIAWDSQSDSVEVIEDWTRLTFGLDRRVIDTIAEMSMLSWPMYENYTGNLGVQTLTDILHTHYGPNPASQDNNGWGQWTRANEHSIGMDRTVWNGTGFAGQYPAEVAEQFEHIETTPDNLLLWFHHVPYTHVLKSGNTVIQHFYDAHYDGAEAAQTLVPMWESLKGRIDEERHAHMLRRLVYQTGHAIVWRDAVNYFYHNLSGIEDEAGRVGSHPWRIEVEDMALDGYEKVAVTPPSTASRFYAVEAAPGSSEATATTTLGFPAGRYRLAVNYYDLPDGQASYEVHINGEVVAAWEGDYDLYLGNSKSEFLDGHTAARRWLGEVDIAEGDELKIVGRPDGIERAPLDYVVFLPEGVVD</sequence>
<dbReference type="PANTHER" id="PTHR39207">
    <property type="entry name" value="ALPHA-GLUCURONIDASE A"/>
    <property type="match status" value="1"/>
</dbReference>
<dbReference type="InterPro" id="IPR011100">
    <property type="entry name" value="Glyco_hydro_67_cat"/>
</dbReference>
<reference evidence="15 16" key="1">
    <citation type="journal article" date="2018" name="Mol. Ecol.">
        <title>The obligate alkalophilic soda-lake fungus Sodiomyces alkalinus has shifted to a protein diet.</title>
        <authorList>
            <person name="Grum-Grzhimaylo A.A."/>
            <person name="Falkoski D.L."/>
            <person name="van den Heuvel J."/>
            <person name="Valero-Jimenez C.A."/>
            <person name="Min B."/>
            <person name="Choi I.G."/>
            <person name="Lipzen A."/>
            <person name="Daum C.G."/>
            <person name="Aanen D.K."/>
            <person name="Tsang A."/>
            <person name="Henrissat B."/>
            <person name="Bilanenko E.N."/>
            <person name="de Vries R.P."/>
            <person name="van Kan J.A.L."/>
            <person name="Grigoriev I.V."/>
            <person name="Debets A.J.M."/>
        </authorList>
    </citation>
    <scope>NUCLEOTIDE SEQUENCE [LARGE SCALE GENOMIC DNA]</scope>
    <source>
        <strain evidence="15 16">F11</strain>
    </source>
</reference>
<dbReference type="SUPFAM" id="SSF51445">
    <property type="entry name" value="(Trans)glycosidases"/>
    <property type="match status" value="1"/>
</dbReference>
<feature type="signal peptide" evidence="9 11">
    <location>
        <begin position="1"/>
        <end position="17"/>
    </location>
</feature>
<dbReference type="InterPro" id="IPR011395">
    <property type="entry name" value="Glyco_hydro_67_aGlcAse"/>
</dbReference>
<organism evidence="15 16">
    <name type="scientific">Sodiomyces alkalinus (strain CBS 110278 / VKM F-3762 / F11)</name>
    <name type="common">Alkaliphilic filamentous fungus</name>
    <dbReference type="NCBI Taxonomy" id="1314773"/>
    <lineage>
        <taxon>Eukaryota</taxon>
        <taxon>Fungi</taxon>
        <taxon>Dikarya</taxon>
        <taxon>Ascomycota</taxon>
        <taxon>Pezizomycotina</taxon>
        <taxon>Sordariomycetes</taxon>
        <taxon>Hypocreomycetidae</taxon>
        <taxon>Glomerellales</taxon>
        <taxon>Plectosphaerellaceae</taxon>
        <taxon>Sodiomyces</taxon>
    </lineage>
</organism>
<comment type="catalytic activity">
    <reaction evidence="8 9 11">
        <text>an alpha-D-glucuronoside + H2O = D-glucuronate + an alcohol</text>
        <dbReference type="Rhea" id="RHEA:20005"/>
        <dbReference type="ChEBI" id="CHEBI:15377"/>
        <dbReference type="ChEBI" id="CHEBI:30879"/>
        <dbReference type="ChEBI" id="CHEBI:58720"/>
        <dbReference type="ChEBI" id="CHEBI:58899"/>
        <dbReference type="EC" id="3.2.1.139"/>
    </reaction>
</comment>
<evidence type="ECO:0000256" key="7">
    <source>
        <dbReference type="ARBA" id="ARBA00023326"/>
    </source>
</evidence>
<comment type="similarity">
    <text evidence="1 9 11">Belongs to the glycosyl hydrolase 67 family.</text>
</comment>
<dbReference type="PIRSF" id="PIRSF029900">
    <property type="entry name" value="Alpha-glucuronds"/>
    <property type="match status" value="1"/>
</dbReference>
<feature type="domain" description="Glycosyl hydrolase family 67 C-terminal" evidence="13">
    <location>
        <begin position="480"/>
        <end position="702"/>
    </location>
</feature>
<dbReference type="GO" id="GO:0005576">
    <property type="term" value="C:extracellular region"/>
    <property type="evidence" value="ECO:0007669"/>
    <property type="project" value="UniProtKB-SubCell"/>
</dbReference>
<evidence type="ECO:0000256" key="9">
    <source>
        <dbReference type="PIRNR" id="PIRNR029900"/>
    </source>
</evidence>
<keyword evidence="16" id="KW-1185">Reference proteome</keyword>
<accession>A0A3N2PKI7</accession>
<keyword evidence="7 11" id="KW-0624">Polysaccharide degradation</keyword>
<evidence type="ECO:0000256" key="3">
    <source>
        <dbReference type="ARBA" id="ARBA00022651"/>
    </source>
</evidence>
<dbReference type="InterPro" id="IPR037054">
    <property type="entry name" value="A-glucoronidase_C_sf"/>
</dbReference>
<comment type="function">
    <text evidence="11">Alpha-glucuronidase involved in the hydrolysis of xylan, a major structural heterogeneous polysaccharide found in plant biomass representing the second most abundant polysaccharide in the biosphere, after cellulose. Releases 4-O-methylglucuronic acid from xylan.</text>
</comment>
<dbReference type="Pfam" id="PF07488">
    <property type="entry name" value="Glyco_hydro_67M"/>
    <property type="match status" value="1"/>
</dbReference>
<dbReference type="Pfam" id="PF03648">
    <property type="entry name" value="Glyco_hydro_67N"/>
    <property type="match status" value="1"/>
</dbReference>
<dbReference type="Pfam" id="PF07477">
    <property type="entry name" value="Glyco_hydro_67C"/>
    <property type="match status" value="1"/>
</dbReference>
<dbReference type="Gene3D" id="3.20.20.80">
    <property type="entry name" value="Glycosidases"/>
    <property type="match status" value="1"/>
</dbReference>
<evidence type="ECO:0000256" key="5">
    <source>
        <dbReference type="ARBA" id="ARBA00023277"/>
    </source>
</evidence>
<dbReference type="InterPro" id="IPR011099">
    <property type="entry name" value="Glyco_hydro_67_C"/>
</dbReference>
<dbReference type="STRING" id="1314773.A0A3N2PKI7"/>
<evidence type="ECO:0000256" key="4">
    <source>
        <dbReference type="ARBA" id="ARBA00022801"/>
    </source>
</evidence>
<evidence type="ECO:0000313" key="15">
    <source>
        <dbReference type="EMBL" id="ROT35048.1"/>
    </source>
</evidence>
<dbReference type="InterPro" id="IPR029018">
    <property type="entry name" value="Hex-like_dom2"/>
</dbReference>
<keyword evidence="3 9" id="KW-0858">Xylan degradation</keyword>
<evidence type="ECO:0000256" key="6">
    <source>
        <dbReference type="ARBA" id="ARBA00023295"/>
    </source>
</evidence>
<keyword evidence="5 11" id="KW-0119">Carbohydrate metabolism</keyword>
<dbReference type="GO" id="GO:0045493">
    <property type="term" value="P:xylan catabolic process"/>
    <property type="evidence" value="ECO:0007669"/>
    <property type="project" value="UniProtKB-KW"/>
</dbReference>
<protein>
    <recommendedName>
        <fullName evidence="2 9">Alpha-glucuronidase</fullName>
        <ecNumber evidence="2 9">3.2.1.139</ecNumber>
    </recommendedName>
</protein>
<dbReference type="SUPFAM" id="SSF55545">
    <property type="entry name" value="beta-N-acetylhexosaminidase-like domain"/>
    <property type="match status" value="1"/>
</dbReference>
<dbReference type="Gene3D" id="3.90.1330.10">
    <property type="entry name" value="Alpha-glucuronidase, C-terminal domain"/>
    <property type="match status" value="1"/>
</dbReference>
<evidence type="ECO:0000259" key="14">
    <source>
        <dbReference type="Pfam" id="PF07488"/>
    </source>
</evidence>
<evidence type="ECO:0000256" key="10">
    <source>
        <dbReference type="PIRSR" id="PIRSR029900-1"/>
    </source>
</evidence>
<gene>
    <name evidence="11" type="primary">aguA</name>
    <name evidence="15" type="ORF">SODALDRAFT_337680</name>
</gene>
<dbReference type="GO" id="GO:0046559">
    <property type="term" value="F:alpha-glucuronidase activity"/>
    <property type="evidence" value="ECO:0007669"/>
    <property type="project" value="UniProtKB-EC"/>
</dbReference>
<comment type="subcellular location">
    <subcellularLocation>
        <location evidence="9 11">Secreted</location>
    </subcellularLocation>
</comment>
<keyword evidence="9" id="KW-0964">Secreted</keyword>
<dbReference type="Proteomes" id="UP000272025">
    <property type="component" value="Unassembled WGS sequence"/>
</dbReference>
<evidence type="ECO:0000256" key="8">
    <source>
        <dbReference type="ARBA" id="ARBA00048838"/>
    </source>
</evidence>
<dbReference type="Gene3D" id="3.30.379.10">
    <property type="entry name" value="Chitobiase/beta-hexosaminidase domain 2-like"/>
    <property type="match status" value="1"/>
</dbReference>
<dbReference type="EC" id="3.2.1.139" evidence="2 9"/>
<dbReference type="InterPro" id="IPR017853">
    <property type="entry name" value="GH"/>
</dbReference>
<feature type="domain" description="Alpha glucuronidase N-terminal" evidence="12">
    <location>
        <begin position="23"/>
        <end position="145"/>
    </location>
</feature>
<dbReference type="AlphaFoldDB" id="A0A3N2PKI7"/>
<feature type="chain" id="PRO_5017852511" description="Alpha-glucuronidase" evidence="9 11">
    <location>
        <begin position="18"/>
        <end position="850"/>
    </location>
</feature>
<keyword evidence="9 11" id="KW-0732">Signal</keyword>